<keyword evidence="7" id="KW-1185">Reference proteome</keyword>
<dbReference type="Pfam" id="PF13545">
    <property type="entry name" value="HTH_Crp_2"/>
    <property type="match status" value="1"/>
</dbReference>
<dbReference type="AlphaFoldDB" id="A0A934IG71"/>
<keyword evidence="3" id="KW-0804">Transcription</keyword>
<dbReference type="Gene3D" id="1.10.10.10">
    <property type="entry name" value="Winged helix-like DNA-binding domain superfamily/Winged helix DNA-binding domain"/>
    <property type="match status" value="1"/>
</dbReference>
<dbReference type="InterPro" id="IPR014710">
    <property type="entry name" value="RmlC-like_jellyroll"/>
</dbReference>
<proteinExistence type="predicted"/>
<dbReference type="GO" id="GO:0006355">
    <property type="term" value="P:regulation of DNA-templated transcription"/>
    <property type="evidence" value="ECO:0007669"/>
    <property type="project" value="InterPro"/>
</dbReference>
<gene>
    <name evidence="6" type="ORF">JCR33_09285</name>
</gene>
<name>A0A934IG71_9HYPH</name>
<comment type="caution">
    <text evidence="6">The sequence shown here is derived from an EMBL/GenBank/DDBJ whole genome shotgun (WGS) entry which is preliminary data.</text>
</comment>
<protein>
    <submittedName>
        <fullName evidence="6">Crp/Fnr family transcriptional regulator</fullName>
    </submittedName>
</protein>
<evidence type="ECO:0000256" key="1">
    <source>
        <dbReference type="ARBA" id="ARBA00023015"/>
    </source>
</evidence>
<dbReference type="GO" id="GO:0003677">
    <property type="term" value="F:DNA binding"/>
    <property type="evidence" value="ECO:0007669"/>
    <property type="project" value="UniProtKB-KW"/>
</dbReference>
<evidence type="ECO:0000313" key="6">
    <source>
        <dbReference type="EMBL" id="MBJ3775878.1"/>
    </source>
</evidence>
<organism evidence="6 7">
    <name type="scientific">Acuticoccus mangrovi</name>
    <dbReference type="NCBI Taxonomy" id="2796142"/>
    <lineage>
        <taxon>Bacteria</taxon>
        <taxon>Pseudomonadati</taxon>
        <taxon>Pseudomonadota</taxon>
        <taxon>Alphaproteobacteria</taxon>
        <taxon>Hyphomicrobiales</taxon>
        <taxon>Amorphaceae</taxon>
        <taxon>Acuticoccus</taxon>
    </lineage>
</organism>
<sequence>MNQPQREGRGALRQALRVAGGRELVAAEGDIVFRFDGVPDAFVYLVSGRIGVRFRELGAGTPFAACRITGGEDCLPLTAALLGRIAVAGTGRALTRVHCVVLDAARFEALLLRSEVFRAALFSDHARRLPFIFARAGGAAKEGIDARLADWLLAQPDRNGIRTTHQRLAADLVTAREVVTRRLRLFADRGWIVQSRGIIIVTGAAALSRLARGHHQWSAAPMQGEGTGRKSPARADDAPR</sequence>
<dbReference type="Proteomes" id="UP000609531">
    <property type="component" value="Unassembled WGS sequence"/>
</dbReference>
<dbReference type="RefSeq" id="WP_198881784.1">
    <property type="nucleotide sequence ID" value="NZ_JAEKJA010000007.1"/>
</dbReference>
<evidence type="ECO:0000256" key="2">
    <source>
        <dbReference type="ARBA" id="ARBA00023125"/>
    </source>
</evidence>
<dbReference type="SUPFAM" id="SSF46785">
    <property type="entry name" value="Winged helix' DNA-binding domain"/>
    <property type="match status" value="1"/>
</dbReference>
<evidence type="ECO:0000256" key="4">
    <source>
        <dbReference type="SAM" id="MobiDB-lite"/>
    </source>
</evidence>
<dbReference type="InterPro" id="IPR036390">
    <property type="entry name" value="WH_DNA-bd_sf"/>
</dbReference>
<evidence type="ECO:0000256" key="3">
    <source>
        <dbReference type="ARBA" id="ARBA00023163"/>
    </source>
</evidence>
<evidence type="ECO:0000313" key="7">
    <source>
        <dbReference type="Proteomes" id="UP000609531"/>
    </source>
</evidence>
<reference evidence="6" key="1">
    <citation type="submission" date="2020-12" db="EMBL/GenBank/DDBJ databases">
        <title>Bacterial taxonomy.</title>
        <authorList>
            <person name="Pan X."/>
        </authorList>
    </citation>
    <scope>NUCLEOTIDE SEQUENCE</scope>
    <source>
        <strain evidence="6">B2012</strain>
    </source>
</reference>
<accession>A0A934IG71</accession>
<dbReference type="Gene3D" id="2.60.120.10">
    <property type="entry name" value="Jelly Rolls"/>
    <property type="match status" value="1"/>
</dbReference>
<keyword evidence="2" id="KW-0238">DNA-binding</keyword>
<keyword evidence="1" id="KW-0805">Transcription regulation</keyword>
<dbReference type="InterPro" id="IPR012318">
    <property type="entry name" value="HTH_CRP"/>
</dbReference>
<dbReference type="InterPro" id="IPR018490">
    <property type="entry name" value="cNMP-bd_dom_sf"/>
</dbReference>
<feature type="domain" description="HTH crp-type" evidence="5">
    <location>
        <begin position="146"/>
        <end position="209"/>
    </location>
</feature>
<dbReference type="InterPro" id="IPR036388">
    <property type="entry name" value="WH-like_DNA-bd_sf"/>
</dbReference>
<feature type="region of interest" description="Disordered" evidence="4">
    <location>
        <begin position="218"/>
        <end position="240"/>
    </location>
</feature>
<evidence type="ECO:0000259" key="5">
    <source>
        <dbReference type="Pfam" id="PF13545"/>
    </source>
</evidence>
<dbReference type="EMBL" id="JAEKJA010000007">
    <property type="protein sequence ID" value="MBJ3775878.1"/>
    <property type="molecule type" value="Genomic_DNA"/>
</dbReference>
<dbReference type="SUPFAM" id="SSF51206">
    <property type="entry name" value="cAMP-binding domain-like"/>
    <property type="match status" value="1"/>
</dbReference>